<gene>
    <name evidence="9 10" type="primary">LOC106569013</name>
</gene>
<reference evidence="9 10" key="1">
    <citation type="submission" date="2025-05" db="UniProtKB">
        <authorList>
            <consortium name="RefSeq"/>
        </authorList>
    </citation>
    <scope>IDENTIFICATION</scope>
</reference>
<dbReference type="RefSeq" id="XP_013995418.2">
    <property type="nucleotide sequence ID" value="XM_014139943.2"/>
</dbReference>
<evidence type="ECO:0000259" key="7">
    <source>
        <dbReference type="Pfam" id="PF10223"/>
    </source>
</evidence>
<evidence type="ECO:0000256" key="1">
    <source>
        <dbReference type="ARBA" id="ARBA00004167"/>
    </source>
</evidence>
<proteinExistence type="inferred from homology"/>
<evidence type="ECO:0000256" key="2">
    <source>
        <dbReference type="ARBA" id="ARBA00022692"/>
    </source>
</evidence>
<dbReference type="GeneID" id="106569013"/>
<comment type="similarity">
    <text evidence="6">Belongs to the menorin family.</text>
</comment>
<evidence type="ECO:0000256" key="3">
    <source>
        <dbReference type="ARBA" id="ARBA00022989"/>
    </source>
</evidence>
<dbReference type="InterPro" id="IPR019356">
    <property type="entry name" value="Menorin_dom"/>
</dbReference>
<accession>A0A1S3LWQ7</accession>
<keyword evidence="8" id="KW-1185">Reference proteome</keyword>
<comment type="subcellular location">
    <subcellularLocation>
        <location evidence="1">Membrane</location>
        <topology evidence="1">Single-pass membrane protein</topology>
    </subcellularLocation>
</comment>
<dbReference type="Pfam" id="PF10223">
    <property type="entry name" value="Menorin_N"/>
    <property type="match status" value="1"/>
</dbReference>
<dbReference type="GO" id="GO:0005615">
    <property type="term" value="C:extracellular space"/>
    <property type="evidence" value="ECO:0007669"/>
    <property type="project" value="TreeGrafter"/>
</dbReference>
<keyword evidence="2" id="KW-0812">Transmembrane</keyword>
<name>A0A1S3LWQ7_SALSA</name>
<keyword evidence="3" id="KW-1133">Transmembrane helix</keyword>
<evidence type="ECO:0000256" key="5">
    <source>
        <dbReference type="ARBA" id="ARBA00044104"/>
    </source>
</evidence>
<dbReference type="AlphaFoldDB" id="A0A1S3LWQ7"/>
<evidence type="ECO:0000313" key="10">
    <source>
        <dbReference type="RefSeq" id="XP_013995419.2"/>
    </source>
</evidence>
<protein>
    <recommendedName>
        <fullName evidence="5">Protein FAM151A</fullName>
    </recommendedName>
</protein>
<sequence length="140" mass="15540">MNKALQSSIMVLEAVNVTTSPINTLGQWLDAVLQSKKGIKLDFKSIQAVTPSLGILSMTNQTKGMKPSLYFLSSAYHWDLLYDPVSVNMALSHGASQTQGYISGRGVPPHSQPDLLYHSGPLKPWGRGIPGPWWKTWRRY</sequence>
<dbReference type="PANTHER" id="PTHR21184:SF4">
    <property type="entry name" value="PROTEIN FAM151A"/>
    <property type="match status" value="1"/>
</dbReference>
<organism evidence="8 9">
    <name type="scientific">Salmo salar</name>
    <name type="common">Atlantic salmon</name>
    <dbReference type="NCBI Taxonomy" id="8030"/>
    <lineage>
        <taxon>Eukaryota</taxon>
        <taxon>Metazoa</taxon>
        <taxon>Chordata</taxon>
        <taxon>Craniata</taxon>
        <taxon>Vertebrata</taxon>
        <taxon>Euteleostomi</taxon>
        <taxon>Actinopterygii</taxon>
        <taxon>Neopterygii</taxon>
        <taxon>Teleostei</taxon>
        <taxon>Protacanthopterygii</taxon>
        <taxon>Salmoniformes</taxon>
        <taxon>Salmonidae</taxon>
        <taxon>Salmoninae</taxon>
        <taxon>Salmo</taxon>
    </lineage>
</organism>
<evidence type="ECO:0000256" key="4">
    <source>
        <dbReference type="ARBA" id="ARBA00023136"/>
    </source>
</evidence>
<keyword evidence="4" id="KW-0472">Membrane</keyword>
<evidence type="ECO:0000313" key="8">
    <source>
        <dbReference type="Proteomes" id="UP001652741"/>
    </source>
</evidence>
<dbReference type="GO" id="GO:0016020">
    <property type="term" value="C:membrane"/>
    <property type="evidence" value="ECO:0007669"/>
    <property type="project" value="UniProtKB-SubCell"/>
</dbReference>
<feature type="domain" description="Menorin-like" evidence="7">
    <location>
        <begin position="15"/>
        <end position="66"/>
    </location>
</feature>
<evidence type="ECO:0000313" key="9">
    <source>
        <dbReference type="RefSeq" id="XP_013995418.2"/>
    </source>
</evidence>
<evidence type="ECO:0000256" key="6">
    <source>
        <dbReference type="ARBA" id="ARBA00044953"/>
    </source>
</evidence>
<dbReference type="Proteomes" id="UP001652741">
    <property type="component" value="Chromosome ssa14"/>
</dbReference>
<dbReference type="RefSeq" id="XP_013995419.2">
    <property type="nucleotide sequence ID" value="XM_014139944.2"/>
</dbReference>
<dbReference type="PANTHER" id="PTHR21184">
    <property type="entry name" value="MENORIN (DENDRITIC BRANCHING PROTEIN)"/>
    <property type="match status" value="1"/>
</dbReference>
<dbReference type="KEGG" id="sasa:106569013"/>